<feature type="chain" id="PRO_5042857201" description="VWFA domain-containing protein" evidence="1">
    <location>
        <begin position="26"/>
        <end position="409"/>
    </location>
</feature>
<accession>A0AAN6TZZ5</accession>
<evidence type="ECO:0000259" key="2">
    <source>
        <dbReference type="PROSITE" id="PS50234"/>
    </source>
</evidence>
<evidence type="ECO:0000313" key="3">
    <source>
        <dbReference type="EMBL" id="KAK4123659.1"/>
    </source>
</evidence>
<dbReference type="EMBL" id="MU853228">
    <property type="protein sequence ID" value="KAK4123659.1"/>
    <property type="molecule type" value="Genomic_DNA"/>
</dbReference>
<protein>
    <recommendedName>
        <fullName evidence="2">VWFA domain-containing protein</fullName>
    </recommendedName>
</protein>
<reference evidence="3" key="1">
    <citation type="journal article" date="2023" name="Mol. Phylogenet. Evol.">
        <title>Genome-scale phylogeny and comparative genomics of the fungal order Sordariales.</title>
        <authorList>
            <person name="Hensen N."/>
            <person name="Bonometti L."/>
            <person name="Westerberg I."/>
            <person name="Brannstrom I.O."/>
            <person name="Guillou S."/>
            <person name="Cros-Aarteil S."/>
            <person name="Calhoun S."/>
            <person name="Haridas S."/>
            <person name="Kuo A."/>
            <person name="Mondo S."/>
            <person name="Pangilinan J."/>
            <person name="Riley R."/>
            <person name="LaButti K."/>
            <person name="Andreopoulos B."/>
            <person name="Lipzen A."/>
            <person name="Chen C."/>
            <person name="Yan M."/>
            <person name="Daum C."/>
            <person name="Ng V."/>
            <person name="Clum A."/>
            <person name="Steindorff A."/>
            <person name="Ohm R.A."/>
            <person name="Martin F."/>
            <person name="Silar P."/>
            <person name="Natvig D.O."/>
            <person name="Lalanne C."/>
            <person name="Gautier V."/>
            <person name="Ament-Velasquez S.L."/>
            <person name="Kruys A."/>
            <person name="Hutchinson M.I."/>
            <person name="Powell A.J."/>
            <person name="Barry K."/>
            <person name="Miller A.N."/>
            <person name="Grigoriev I.V."/>
            <person name="Debuchy R."/>
            <person name="Gladieux P."/>
            <person name="Hiltunen Thoren M."/>
            <person name="Johannesson H."/>
        </authorList>
    </citation>
    <scope>NUCLEOTIDE SEQUENCE</scope>
    <source>
        <strain evidence="3">CBS 731.68</strain>
    </source>
</reference>
<dbReference type="InterPro" id="IPR002035">
    <property type="entry name" value="VWF_A"/>
</dbReference>
<dbReference type="Proteomes" id="UP001302602">
    <property type="component" value="Unassembled WGS sequence"/>
</dbReference>
<dbReference type="Pfam" id="PF13519">
    <property type="entry name" value="VWA_2"/>
    <property type="match status" value="1"/>
</dbReference>
<sequence>MHFFPLGKLAGFSAILALSAQAVAGARLLVRQNGTECSTLIGNVDAGNGGRKVGIVIDSSGSMIDNDPDDLRLEAAKLLNSKLITSAAATGGKTGDVVTVVEFSSVAEVLYPLGDPSGAVSSIDSIEADGGTFIGGGVSAALDELTKASSGATVDRTGILVLTDGVDDPSYLITDTIESIERATELGIRVSFGFLAIDAAQQDSRITTAIIRSGGTFTTLNTAGDASLFVAQALLNGLAGAPRSGPVAVLPGLKTAGLLSQTSSNTFSYMAQAGESLNVTVTAIDSIDLKVTLRNGDTNTDFKTAATDASGIAFLEHTTQERLNLSIAVTADNAAASGLFSVQLGSSLNPCTGNPSTNATLPTPTASYFPPTPTTSTVLVTGAASSMMGDSQRTILGFSLFAVVLGVLC</sequence>
<feature type="signal peptide" evidence="1">
    <location>
        <begin position="1"/>
        <end position="25"/>
    </location>
</feature>
<comment type="caution">
    <text evidence="3">The sequence shown here is derived from an EMBL/GenBank/DDBJ whole genome shotgun (WGS) entry which is preliminary data.</text>
</comment>
<dbReference type="PROSITE" id="PS50234">
    <property type="entry name" value="VWFA"/>
    <property type="match status" value="1"/>
</dbReference>
<name>A0AAN6TZZ5_9PEZI</name>
<dbReference type="InterPro" id="IPR036465">
    <property type="entry name" value="vWFA_dom_sf"/>
</dbReference>
<keyword evidence="4" id="KW-1185">Reference proteome</keyword>
<keyword evidence="1" id="KW-0732">Signal</keyword>
<dbReference type="SMART" id="SM00327">
    <property type="entry name" value="VWA"/>
    <property type="match status" value="1"/>
</dbReference>
<organism evidence="3 4">
    <name type="scientific">Parathielavia appendiculata</name>
    <dbReference type="NCBI Taxonomy" id="2587402"/>
    <lineage>
        <taxon>Eukaryota</taxon>
        <taxon>Fungi</taxon>
        <taxon>Dikarya</taxon>
        <taxon>Ascomycota</taxon>
        <taxon>Pezizomycotina</taxon>
        <taxon>Sordariomycetes</taxon>
        <taxon>Sordariomycetidae</taxon>
        <taxon>Sordariales</taxon>
        <taxon>Chaetomiaceae</taxon>
        <taxon>Parathielavia</taxon>
    </lineage>
</organism>
<evidence type="ECO:0000313" key="4">
    <source>
        <dbReference type="Proteomes" id="UP001302602"/>
    </source>
</evidence>
<dbReference type="AlphaFoldDB" id="A0AAN6TZZ5"/>
<evidence type="ECO:0000256" key="1">
    <source>
        <dbReference type="SAM" id="SignalP"/>
    </source>
</evidence>
<reference evidence="3" key="2">
    <citation type="submission" date="2023-05" db="EMBL/GenBank/DDBJ databases">
        <authorList>
            <consortium name="Lawrence Berkeley National Laboratory"/>
            <person name="Steindorff A."/>
            <person name="Hensen N."/>
            <person name="Bonometti L."/>
            <person name="Westerberg I."/>
            <person name="Brannstrom I.O."/>
            <person name="Guillou S."/>
            <person name="Cros-Aarteil S."/>
            <person name="Calhoun S."/>
            <person name="Haridas S."/>
            <person name="Kuo A."/>
            <person name="Mondo S."/>
            <person name="Pangilinan J."/>
            <person name="Riley R."/>
            <person name="Labutti K."/>
            <person name="Andreopoulos B."/>
            <person name="Lipzen A."/>
            <person name="Chen C."/>
            <person name="Yanf M."/>
            <person name="Daum C."/>
            <person name="Ng V."/>
            <person name="Clum A."/>
            <person name="Ohm R."/>
            <person name="Martin F."/>
            <person name="Silar P."/>
            <person name="Natvig D."/>
            <person name="Lalanne C."/>
            <person name="Gautier V."/>
            <person name="Ament-Velasquez S.L."/>
            <person name="Kruys A."/>
            <person name="Hutchinson M.I."/>
            <person name="Powell A.J."/>
            <person name="Barry K."/>
            <person name="Miller A.N."/>
            <person name="Grigoriev I.V."/>
            <person name="Debuchy R."/>
            <person name="Gladieux P."/>
            <person name="Thoren M.H."/>
            <person name="Johannesson H."/>
        </authorList>
    </citation>
    <scope>NUCLEOTIDE SEQUENCE</scope>
    <source>
        <strain evidence="3">CBS 731.68</strain>
    </source>
</reference>
<feature type="domain" description="VWFA" evidence="2">
    <location>
        <begin position="52"/>
        <end position="238"/>
    </location>
</feature>
<dbReference type="SUPFAM" id="SSF53300">
    <property type="entry name" value="vWA-like"/>
    <property type="match status" value="1"/>
</dbReference>
<dbReference type="RefSeq" id="XP_062647430.1">
    <property type="nucleotide sequence ID" value="XM_062787277.1"/>
</dbReference>
<proteinExistence type="predicted"/>
<gene>
    <name evidence="3" type="ORF">N657DRAFT_419903</name>
</gene>
<dbReference type="Gene3D" id="3.40.50.410">
    <property type="entry name" value="von Willebrand factor, type A domain"/>
    <property type="match status" value="1"/>
</dbReference>
<dbReference type="GeneID" id="87824047"/>
<dbReference type="CDD" id="cd00198">
    <property type="entry name" value="vWFA"/>
    <property type="match status" value="1"/>
</dbReference>